<evidence type="ECO:0000313" key="2">
    <source>
        <dbReference type="EMBL" id="GFB06468.1"/>
    </source>
</evidence>
<keyword evidence="2" id="KW-0548">Nucleotidyltransferase</keyword>
<protein>
    <submittedName>
        <fullName evidence="2">Reverse transcriptase domain-containing protein</fullName>
    </submittedName>
</protein>
<dbReference type="SUPFAM" id="SSF56672">
    <property type="entry name" value="DNA/RNA polymerases"/>
    <property type="match status" value="1"/>
</dbReference>
<reference evidence="2" key="1">
    <citation type="journal article" date="2019" name="Sci. Rep.">
        <title>Draft genome of Tanacetum cinerariifolium, the natural source of mosquito coil.</title>
        <authorList>
            <person name="Yamashiro T."/>
            <person name="Shiraishi A."/>
            <person name="Satake H."/>
            <person name="Nakayama K."/>
        </authorList>
    </citation>
    <scope>NUCLEOTIDE SEQUENCE</scope>
</reference>
<dbReference type="AlphaFoldDB" id="A0A699KWW6"/>
<gene>
    <name evidence="2" type="ORF">Tci_678439</name>
</gene>
<dbReference type="PANTHER" id="PTHR33067:SF35">
    <property type="entry name" value="ASPARTIC PEPTIDASE DDI1-TYPE DOMAIN-CONTAINING PROTEIN"/>
    <property type="match status" value="1"/>
</dbReference>
<accession>A0A699KWW6</accession>
<keyword evidence="2" id="KW-0808">Transferase</keyword>
<dbReference type="Gene3D" id="2.40.70.10">
    <property type="entry name" value="Acid Proteases"/>
    <property type="match status" value="1"/>
</dbReference>
<dbReference type="EMBL" id="BKCJ010544429">
    <property type="protein sequence ID" value="GFB06468.1"/>
    <property type="molecule type" value="Genomic_DNA"/>
</dbReference>
<feature type="compositionally biased region" description="Polar residues" evidence="1">
    <location>
        <begin position="17"/>
        <end position="53"/>
    </location>
</feature>
<keyword evidence="2" id="KW-0695">RNA-directed DNA polymerase</keyword>
<dbReference type="InterPro" id="IPR043502">
    <property type="entry name" value="DNA/RNA_pol_sf"/>
</dbReference>
<dbReference type="CDD" id="cd00303">
    <property type="entry name" value="retropepsin_like"/>
    <property type="match status" value="1"/>
</dbReference>
<name>A0A699KWW6_TANCI</name>
<dbReference type="PANTHER" id="PTHR33067">
    <property type="entry name" value="RNA-DIRECTED DNA POLYMERASE-RELATED"/>
    <property type="match status" value="1"/>
</dbReference>
<dbReference type="InterPro" id="IPR021109">
    <property type="entry name" value="Peptidase_aspartic_dom_sf"/>
</dbReference>
<comment type="caution">
    <text evidence="2">The sequence shown here is derived from an EMBL/GenBank/DDBJ whole genome shotgun (WGS) entry which is preliminary data.</text>
</comment>
<dbReference type="GO" id="GO:0003964">
    <property type="term" value="F:RNA-directed DNA polymerase activity"/>
    <property type="evidence" value="ECO:0007669"/>
    <property type="project" value="UniProtKB-KW"/>
</dbReference>
<proteinExistence type="predicted"/>
<sequence length="572" mass="64319">GITTRSGVAYQGPKTPSPSKQGTKVTKDQVQTPSSQNTAPVQPLVIQSESQDPVSEPVVAPVGAPMPNLKPSIPYPSRRDNEKRRDQANEQIEKFYEIFKDMSFEISFTDALTLMPKFASTLKALIGNKEKLNEMARTPMNEHCSVVILNKLPRKLRDPKKFLIPCEFSGMDECLALADLGASINLMPFSMWEALSLPELTPTCMTLELKDRSVSKPIGIAKDVSFKFGVFQFPADFVVVDFEPDPRVPLILGRCFLKTRRALIDVHKGELTLRIRKKAITYNLDQTVRYSANYDQITANKINVICEIYSQEVLGFSYVIASGNPTPDNDPIVSTTSPTLTLFGDSDFLLFEEADAFLGLEDDPDSPKINPFYYDPEGDILLLETILNNEPLPPFPNHEQYFPSYKKELKVCEAKTKKSSVDKPPEVELKDLPHHLEYAFLEGDNKLPVIIAKELGDEEKSALIKVLKSHKRAIAWKLSDIQEVEKLLDAGLIYPISDSPWVSPVHCVPKKGSFTVVENEENELIPTRLVTGWQVCIDNCKLNEATRKDHLPLPFMDQMLKRLPLRVFSNSH</sequence>
<dbReference type="Gene3D" id="3.10.10.10">
    <property type="entry name" value="HIV Type 1 Reverse Transcriptase, subunit A, domain 1"/>
    <property type="match status" value="1"/>
</dbReference>
<feature type="compositionally biased region" description="Basic and acidic residues" evidence="1">
    <location>
        <begin position="77"/>
        <end position="87"/>
    </location>
</feature>
<evidence type="ECO:0000256" key="1">
    <source>
        <dbReference type="SAM" id="MobiDB-lite"/>
    </source>
</evidence>
<feature type="region of interest" description="Disordered" evidence="1">
    <location>
        <begin position="1"/>
        <end position="87"/>
    </location>
</feature>
<feature type="non-terminal residue" evidence="2">
    <location>
        <position position="1"/>
    </location>
</feature>
<organism evidence="2">
    <name type="scientific">Tanacetum cinerariifolium</name>
    <name type="common">Dalmatian daisy</name>
    <name type="synonym">Chrysanthemum cinerariifolium</name>
    <dbReference type="NCBI Taxonomy" id="118510"/>
    <lineage>
        <taxon>Eukaryota</taxon>
        <taxon>Viridiplantae</taxon>
        <taxon>Streptophyta</taxon>
        <taxon>Embryophyta</taxon>
        <taxon>Tracheophyta</taxon>
        <taxon>Spermatophyta</taxon>
        <taxon>Magnoliopsida</taxon>
        <taxon>eudicotyledons</taxon>
        <taxon>Gunneridae</taxon>
        <taxon>Pentapetalae</taxon>
        <taxon>asterids</taxon>
        <taxon>campanulids</taxon>
        <taxon>Asterales</taxon>
        <taxon>Asteraceae</taxon>
        <taxon>Asteroideae</taxon>
        <taxon>Anthemideae</taxon>
        <taxon>Anthemidinae</taxon>
        <taxon>Tanacetum</taxon>
    </lineage>
</organism>